<dbReference type="EMBL" id="CM043769">
    <property type="protein sequence ID" value="KAI4841334.1"/>
    <property type="molecule type" value="Genomic_DNA"/>
</dbReference>
<proteinExistence type="predicted"/>
<reference evidence="1" key="1">
    <citation type="submission" date="2022-06" db="EMBL/GenBank/DDBJ databases">
        <title>The First Complete Genome of the Simian Malaria Parasite Plasmodium brasilianum.</title>
        <authorList>
            <person name="Bajic M."/>
            <person name="Ravishankar S."/>
        </authorList>
    </citation>
    <scope>NUCLEOTIDE SEQUENCE</scope>
    <source>
        <strain evidence="1">Bolivian I</strain>
    </source>
</reference>
<evidence type="ECO:0000313" key="2">
    <source>
        <dbReference type="Proteomes" id="UP001056978"/>
    </source>
</evidence>
<gene>
    <name evidence="1" type="ORF">MKS88_000574</name>
</gene>
<accession>A0ACB9YH28</accession>
<organism evidence="1 2">
    <name type="scientific">Plasmodium brasilianum</name>
    <dbReference type="NCBI Taxonomy" id="5824"/>
    <lineage>
        <taxon>Eukaryota</taxon>
        <taxon>Sar</taxon>
        <taxon>Alveolata</taxon>
        <taxon>Apicomplexa</taxon>
        <taxon>Aconoidasida</taxon>
        <taxon>Haemosporida</taxon>
        <taxon>Plasmodiidae</taxon>
        <taxon>Plasmodium</taxon>
        <taxon>Plasmodium (Plasmodium)</taxon>
    </lineage>
</organism>
<sequence length="246" mass="29029">MQQKINSILFYKLSALILLIWICHFYCHIGIINISLDEDWTPCRRLYTRSYRLLTKYKQNKDSIILDLKDEKPFNGEGEKGKNKYSNRRPLNKAQYYIEVIDYNNSMFDGKHFHFERKLVKKKDYDDFLEKKRRICNIALKKIKFRKYRYGAFMFFLFFLVGIGLPILQGLGYLKTAGESLKNSLSLSSVWDAVETALGEAKKHFFVISFGILMVILSVILLIALYKILKNNEKYKKIKLMADLND</sequence>
<comment type="caution">
    <text evidence="1">The sequence shown here is derived from an EMBL/GenBank/DDBJ whole genome shotgun (WGS) entry which is preliminary data.</text>
</comment>
<dbReference type="Proteomes" id="UP001056978">
    <property type="component" value="Chromosome 1"/>
</dbReference>
<keyword evidence="2" id="KW-1185">Reference proteome</keyword>
<name>A0ACB9YH28_PLABR</name>
<protein>
    <submittedName>
        <fullName evidence="1">Fam-m protein</fullName>
    </submittedName>
</protein>
<evidence type="ECO:0000313" key="1">
    <source>
        <dbReference type="EMBL" id="KAI4841334.1"/>
    </source>
</evidence>